<accession>A0A0H5RET3</accession>
<evidence type="ECO:0000313" key="1">
    <source>
        <dbReference type="EMBL" id="CRZ12548.1"/>
    </source>
</evidence>
<organism evidence="1">
    <name type="scientific">Spongospora subterranea</name>
    <dbReference type="NCBI Taxonomy" id="70186"/>
    <lineage>
        <taxon>Eukaryota</taxon>
        <taxon>Sar</taxon>
        <taxon>Rhizaria</taxon>
        <taxon>Endomyxa</taxon>
        <taxon>Phytomyxea</taxon>
        <taxon>Plasmodiophorida</taxon>
        <taxon>Plasmodiophoridae</taxon>
        <taxon>Spongospora</taxon>
    </lineage>
</organism>
<reference evidence="1" key="1">
    <citation type="submission" date="2015-04" db="EMBL/GenBank/DDBJ databases">
        <title>The genome sequence of the plant pathogenic Rhizarian Plasmodiophora brassicae reveals insights in its biotrophic life cycle and the origin of chitin synthesis.</title>
        <authorList>
            <person name="Schwelm A."/>
            <person name="Fogelqvist J."/>
            <person name="Knaust A."/>
            <person name="Julke S."/>
            <person name="Lilja T."/>
            <person name="Dhandapani V."/>
            <person name="Bonilla-Rosso G."/>
            <person name="Karlsson M."/>
            <person name="Shevchenko A."/>
            <person name="Choi S.R."/>
            <person name="Kim H.G."/>
            <person name="Park J.Y."/>
            <person name="Lim Y.P."/>
            <person name="Ludwig-Muller J."/>
            <person name="Dixelius C."/>
        </authorList>
    </citation>
    <scope>NUCLEOTIDE SEQUENCE</scope>
    <source>
        <tissue evidence="1">Potato root galls</tissue>
    </source>
</reference>
<dbReference type="AlphaFoldDB" id="A0A0H5RET3"/>
<protein>
    <submittedName>
        <fullName evidence="1">Uncharacterized protein</fullName>
    </submittedName>
</protein>
<sequence>MARSSRPYKYGRCSSSNQDRRTRDIFVRYRQISIVLRAGRIEKNDKPTVCCKPDNFKEIWTLLSAIFMDHSLSPLMVDPAILQHTWITAQDIASLHLFEKSLTNFKP</sequence>
<dbReference type="EMBL" id="HACM01012106">
    <property type="protein sequence ID" value="CRZ12548.1"/>
    <property type="molecule type" value="Transcribed_RNA"/>
</dbReference>
<name>A0A0H5RET3_9EUKA</name>
<proteinExistence type="predicted"/>